<keyword evidence="1" id="KW-0732">Signal</keyword>
<dbReference type="GO" id="GO:0016787">
    <property type="term" value="F:hydrolase activity"/>
    <property type="evidence" value="ECO:0007669"/>
    <property type="project" value="UniProtKB-KW"/>
</dbReference>
<dbReference type="InterPro" id="IPR050491">
    <property type="entry name" value="AmpC-like"/>
</dbReference>
<feature type="signal peptide" evidence="1">
    <location>
        <begin position="1"/>
        <end position="31"/>
    </location>
</feature>
<reference evidence="3" key="2">
    <citation type="journal article" date="2024" name="Antonie Van Leeuwenhoek">
        <title>Roseihalotalea indica gen. nov., sp. nov., a halophilic Bacteroidetes from mesopelagic Southwest Indian Ocean with higher carbohydrate metabolic potential.</title>
        <authorList>
            <person name="Chen B."/>
            <person name="Zhang M."/>
            <person name="Lin D."/>
            <person name="Ye J."/>
            <person name="Tang K."/>
        </authorList>
    </citation>
    <scope>NUCLEOTIDE SEQUENCE</scope>
    <source>
        <strain evidence="3">TK19036</strain>
    </source>
</reference>
<name>A0AA49PZ33_9BACT</name>
<reference evidence="3" key="1">
    <citation type="journal article" date="2023" name="Comput. Struct. Biotechnol. J.">
        <title>Discovery of a novel marine Bacteroidetes with a rich repertoire of carbohydrate-active enzymes.</title>
        <authorList>
            <person name="Chen B."/>
            <person name="Liu G."/>
            <person name="Chen Q."/>
            <person name="Wang H."/>
            <person name="Liu L."/>
            <person name="Tang K."/>
        </authorList>
    </citation>
    <scope>NUCLEOTIDE SEQUENCE</scope>
    <source>
        <strain evidence="3">TK19036</strain>
    </source>
</reference>
<dbReference type="Gene3D" id="3.40.710.10">
    <property type="entry name" value="DD-peptidase/beta-lactamase superfamily"/>
    <property type="match status" value="1"/>
</dbReference>
<gene>
    <name evidence="3" type="ORF">K4G66_13905</name>
</gene>
<dbReference type="InterPro" id="IPR012338">
    <property type="entry name" value="Beta-lactam/transpept-like"/>
</dbReference>
<evidence type="ECO:0000313" key="3">
    <source>
        <dbReference type="EMBL" id="WKN39785.1"/>
    </source>
</evidence>
<dbReference type="PANTHER" id="PTHR46825:SF9">
    <property type="entry name" value="BETA-LACTAMASE-RELATED DOMAIN-CONTAINING PROTEIN"/>
    <property type="match status" value="1"/>
</dbReference>
<evidence type="ECO:0000256" key="1">
    <source>
        <dbReference type="SAM" id="SignalP"/>
    </source>
</evidence>
<dbReference type="Pfam" id="PF00144">
    <property type="entry name" value="Beta-lactamase"/>
    <property type="match status" value="1"/>
</dbReference>
<dbReference type="InterPro" id="IPR001466">
    <property type="entry name" value="Beta-lactam-related"/>
</dbReference>
<feature type="chain" id="PRO_5041296853" evidence="1">
    <location>
        <begin position="32"/>
        <end position="360"/>
    </location>
</feature>
<dbReference type="EMBL" id="CP120682">
    <property type="protein sequence ID" value="WKN39785.1"/>
    <property type="molecule type" value="Genomic_DNA"/>
</dbReference>
<organism evidence="3">
    <name type="scientific">Roseihalotalea indica</name>
    <dbReference type="NCBI Taxonomy" id="2867963"/>
    <lineage>
        <taxon>Bacteria</taxon>
        <taxon>Pseudomonadati</taxon>
        <taxon>Bacteroidota</taxon>
        <taxon>Cytophagia</taxon>
        <taxon>Cytophagales</taxon>
        <taxon>Catalimonadaceae</taxon>
        <taxon>Roseihalotalea</taxon>
    </lineage>
</organism>
<feature type="domain" description="Beta-lactamase-related" evidence="2">
    <location>
        <begin position="42"/>
        <end position="350"/>
    </location>
</feature>
<accession>A0AA49PZ33</accession>
<dbReference type="SUPFAM" id="SSF56601">
    <property type="entry name" value="beta-lactamase/transpeptidase-like"/>
    <property type="match status" value="1"/>
</dbReference>
<sequence>MPYSPLLLNSSALLGLIFAFASISLSSCSTAAEEHFTVEQRLDTLFQHYIDTSGFSGTMLVADSSGILFSQAIGYQNFDQQVPMQLRTAFYLASLSKNIHAAAIMYLADQGKLSIDDTLSQYLPNLPFSNQITIRQLLTHTHGVTDYYKFMETFPGMVNEDVLQAIGTVDSLDFKPGTQFSYSNSGYALLVAIVETVTEERYSDFMQRTFFDSIGMSHTIIFDEQADSIPDRAVAINAKGEADNYQFRTVGGGGIFSTIEDLYQWDRALYSGKYIQSETLQQAYTPVTFLDGSPHPYGFGWFVSEDQPGFVYHTGSLNGFRNYMGRWLDEKKLVILLSNNQHEAPEVLIQAIYEILSTPA</sequence>
<proteinExistence type="predicted"/>
<dbReference type="PANTHER" id="PTHR46825">
    <property type="entry name" value="D-ALANYL-D-ALANINE-CARBOXYPEPTIDASE/ENDOPEPTIDASE AMPH"/>
    <property type="match status" value="1"/>
</dbReference>
<keyword evidence="3" id="KW-0378">Hydrolase</keyword>
<evidence type="ECO:0000259" key="2">
    <source>
        <dbReference type="Pfam" id="PF00144"/>
    </source>
</evidence>
<dbReference type="AlphaFoldDB" id="A0AA49PZ33"/>
<protein>
    <submittedName>
        <fullName evidence="3">Serine hydrolase</fullName>
    </submittedName>
</protein>